<protein>
    <recommendedName>
        <fullName evidence="5">NADH dehydrogenase [ubiquinone] 1 alpha subcomplex subunit 11</fullName>
    </recommendedName>
    <alternativeName>
        <fullName evidence="11">Complex I-B14.7</fullName>
    </alternativeName>
    <alternativeName>
        <fullName evidence="12">NADH-ubiquinone oxidoreductase subunit B14.7</fullName>
    </alternativeName>
</protein>
<dbReference type="PROSITE" id="PS51257">
    <property type="entry name" value="PROKAR_LIPOPROTEIN"/>
    <property type="match status" value="1"/>
</dbReference>
<keyword evidence="6" id="KW-0812">Transmembrane</keyword>
<keyword evidence="8" id="KW-1133">Transmembrane helix</keyword>
<comment type="function">
    <text evidence="1">Accessory subunit of the mitochondrial membrane respiratory chain NADH dehydrogenase (Complex I), that is believed not to be involved in catalysis. Complex I functions in the transfer of electrons from NADH to the respiratory chain. The immediate electron acceptor for the enzyme is believed to be ubiquinone.</text>
</comment>
<evidence type="ECO:0000313" key="15">
    <source>
        <dbReference type="Proteomes" id="UP001266305"/>
    </source>
</evidence>
<evidence type="ECO:0000256" key="10">
    <source>
        <dbReference type="ARBA" id="ARBA00023136"/>
    </source>
</evidence>
<evidence type="ECO:0000256" key="13">
    <source>
        <dbReference type="SAM" id="MobiDB-lite"/>
    </source>
</evidence>
<feature type="compositionally biased region" description="Basic and acidic residues" evidence="13">
    <location>
        <begin position="110"/>
        <end position="122"/>
    </location>
</feature>
<accession>A0ABQ9TQU3</accession>
<evidence type="ECO:0000256" key="3">
    <source>
        <dbReference type="ARBA" id="ARBA00008699"/>
    </source>
</evidence>
<keyword evidence="9" id="KW-0496">Mitochondrion</keyword>
<evidence type="ECO:0000256" key="1">
    <source>
        <dbReference type="ARBA" id="ARBA00003195"/>
    </source>
</evidence>
<evidence type="ECO:0000256" key="11">
    <source>
        <dbReference type="ARBA" id="ARBA00030608"/>
    </source>
</evidence>
<name>A0ABQ9TQU3_SAGOE</name>
<keyword evidence="10" id="KW-0472">Membrane</keyword>
<evidence type="ECO:0000256" key="8">
    <source>
        <dbReference type="ARBA" id="ARBA00022989"/>
    </source>
</evidence>
<dbReference type="PANTHER" id="PTHR21382">
    <property type="entry name" value="NADH-UBIQUINONE OXIDOREDUCTASE SUBUNIT"/>
    <property type="match status" value="1"/>
</dbReference>
<evidence type="ECO:0000313" key="14">
    <source>
        <dbReference type="EMBL" id="KAK2087149.1"/>
    </source>
</evidence>
<comment type="caution">
    <text evidence="14">The sequence shown here is derived from an EMBL/GenBank/DDBJ whole genome shotgun (WGS) entry which is preliminary data.</text>
</comment>
<evidence type="ECO:0000256" key="5">
    <source>
        <dbReference type="ARBA" id="ARBA00018191"/>
    </source>
</evidence>
<evidence type="ECO:0000256" key="6">
    <source>
        <dbReference type="ARBA" id="ARBA00022692"/>
    </source>
</evidence>
<keyword evidence="15" id="KW-1185">Reference proteome</keyword>
<evidence type="ECO:0000256" key="12">
    <source>
        <dbReference type="ARBA" id="ARBA00031497"/>
    </source>
</evidence>
<keyword evidence="7" id="KW-0999">Mitochondrion inner membrane</keyword>
<feature type="region of interest" description="Disordered" evidence="13">
    <location>
        <begin position="99"/>
        <end position="122"/>
    </location>
</feature>
<comment type="subcellular location">
    <subcellularLocation>
        <location evidence="2">Mitochondrion inner membrane</location>
        <topology evidence="2">Multi-pass membrane protein</topology>
        <orientation evidence="2">Matrix side</orientation>
    </subcellularLocation>
</comment>
<dbReference type="InterPro" id="IPR039205">
    <property type="entry name" value="NDUFA11"/>
</dbReference>
<evidence type="ECO:0000256" key="9">
    <source>
        <dbReference type="ARBA" id="ARBA00023128"/>
    </source>
</evidence>
<reference evidence="14 15" key="1">
    <citation type="submission" date="2023-05" db="EMBL/GenBank/DDBJ databases">
        <title>B98-5 Cell Line De Novo Hybrid Assembly: An Optical Mapping Approach.</title>
        <authorList>
            <person name="Kananen K."/>
            <person name="Auerbach J.A."/>
            <person name="Kautto E."/>
            <person name="Blachly J.S."/>
        </authorList>
    </citation>
    <scope>NUCLEOTIDE SEQUENCE [LARGE SCALE GENOMIC DNA]</scope>
    <source>
        <strain evidence="14">B95-8</strain>
        <tissue evidence="14">Cell line</tissue>
    </source>
</reference>
<dbReference type="PANTHER" id="PTHR21382:SF1">
    <property type="entry name" value="NADH DEHYDROGENASE [UBIQUINONE] 1 ALPHA SUBCOMPLEX SUBUNIT 11"/>
    <property type="match status" value="1"/>
</dbReference>
<dbReference type="Proteomes" id="UP001266305">
    <property type="component" value="Unassembled WGS sequence"/>
</dbReference>
<evidence type="ECO:0000256" key="7">
    <source>
        <dbReference type="ARBA" id="ARBA00022792"/>
    </source>
</evidence>
<organism evidence="14 15">
    <name type="scientific">Saguinus oedipus</name>
    <name type="common">Cotton-top tamarin</name>
    <name type="synonym">Oedipomidas oedipus</name>
    <dbReference type="NCBI Taxonomy" id="9490"/>
    <lineage>
        <taxon>Eukaryota</taxon>
        <taxon>Metazoa</taxon>
        <taxon>Chordata</taxon>
        <taxon>Craniata</taxon>
        <taxon>Vertebrata</taxon>
        <taxon>Euteleostomi</taxon>
        <taxon>Mammalia</taxon>
        <taxon>Eutheria</taxon>
        <taxon>Euarchontoglires</taxon>
        <taxon>Primates</taxon>
        <taxon>Haplorrhini</taxon>
        <taxon>Platyrrhini</taxon>
        <taxon>Cebidae</taxon>
        <taxon>Callitrichinae</taxon>
        <taxon>Saguinus</taxon>
    </lineage>
</organism>
<dbReference type="EMBL" id="JASSZA010000019">
    <property type="protein sequence ID" value="KAK2087149.1"/>
    <property type="molecule type" value="Genomic_DNA"/>
</dbReference>
<proteinExistence type="inferred from homology"/>
<evidence type="ECO:0000256" key="4">
    <source>
        <dbReference type="ARBA" id="ARBA00011533"/>
    </source>
</evidence>
<sequence>MRLPPSPTLPVHPTAAVGAVFGLTSCIAAQVRQKPDDPLNYFLGGCAGGLTVGSRARLEHEPDPTPPALPWARARGQCPPVPLADPQPARAQALRLSLPEEPGCSPLCKGCKDSGPRGPQEE</sequence>
<evidence type="ECO:0000256" key="2">
    <source>
        <dbReference type="ARBA" id="ARBA00004292"/>
    </source>
</evidence>
<comment type="subunit">
    <text evidence="4">Complex I is composed of 45 different subunits.</text>
</comment>
<gene>
    <name evidence="14" type="ORF">P7K49_033056</name>
</gene>
<comment type="similarity">
    <text evidence="3">Belongs to the complex I NDUFA11 subunit family.</text>
</comment>